<accession>A0A5N6JDC6</accession>
<reference evidence="2 3" key="1">
    <citation type="submission" date="2019-04" db="EMBL/GenBank/DDBJ databases">
        <title>Fungal friends and foes A comparative genomics study of 23 Aspergillus species from section Flavi.</title>
        <authorList>
            <consortium name="DOE Joint Genome Institute"/>
            <person name="Kjaerbolling I."/>
            <person name="Vesth T.C."/>
            <person name="Frisvad J.C."/>
            <person name="Nybo J.L."/>
            <person name="Theobald S."/>
            <person name="Kildgaard S."/>
            <person name="Petersen T.I."/>
            <person name="Kuo A."/>
            <person name="Sato A."/>
            <person name="Lyhne E.K."/>
            <person name="Kogle M.E."/>
            <person name="Wiebenga A."/>
            <person name="Kun R.S."/>
            <person name="Lubbers R.J."/>
            <person name="Makela M.R."/>
            <person name="Barry K."/>
            <person name="Chovatia M."/>
            <person name="Clum A."/>
            <person name="Daum C."/>
            <person name="Haridas S."/>
            <person name="He G."/>
            <person name="LaButti K."/>
            <person name="Lipzen A."/>
            <person name="Mondo S."/>
            <person name="Pangilinan J."/>
            <person name="Riley R."/>
            <person name="Salamov A."/>
            <person name="Simmons B.A."/>
            <person name="Magnuson J.K."/>
            <person name="Henrissat B."/>
            <person name="Mortensen U.H."/>
            <person name="Larsen T.O."/>
            <person name="De vries R.P."/>
            <person name="Grigoriev I.V."/>
            <person name="Machida M."/>
            <person name="Baker S.E."/>
            <person name="Andersen M.R."/>
        </authorList>
    </citation>
    <scope>NUCLEOTIDE SEQUENCE [LARGE SCALE GENOMIC DNA]</scope>
    <source>
        <strain evidence="2 3">CBS 117635</strain>
    </source>
</reference>
<dbReference type="EMBL" id="ML732776">
    <property type="protein sequence ID" value="KAB8276638.1"/>
    <property type="molecule type" value="Genomic_DNA"/>
</dbReference>
<protein>
    <submittedName>
        <fullName evidence="2">Uncharacterized protein</fullName>
    </submittedName>
</protein>
<dbReference type="AlphaFoldDB" id="A0A5N6JDC6"/>
<proteinExistence type="predicted"/>
<evidence type="ECO:0000256" key="1">
    <source>
        <dbReference type="SAM" id="Phobius"/>
    </source>
</evidence>
<organism evidence="2 3">
    <name type="scientific">Aspergillus minisclerotigenes</name>
    <dbReference type="NCBI Taxonomy" id="656917"/>
    <lineage>
        <taxon>Eukaryota</taxon>
        <taxon>Fungi</taxon>
        <taxon>Dikarya</taxon>
        <taxon>Ascomycota</taxon>
        <taxon>Pezizomycotina</taxon>
        <taxon>Eurotiomycetes</taxon>
        <taxon>Eurotiomycetidae</taxon>
        <taxon>Eurotiales</taxon>
        <taxon>Aspergillaceae</taxon>
        <taxon>Aspergillus</taxon>
        <taxon>Aspergillus subgen. Circumdati</taxon>
    </lineage>
</organism>
<keyword evidence="1" id="KW-0472">Membrane</keyword>
<keyword evidence="1" id="KW-0812">Transmembrane</keyword>
<evidence type="ECO:0000313" key="3">
    <source>
        <dbReference type="Proteomes" id="UP000326289"/>
    </source>
</evidence>
<evidence type="ECO:0000313" key="2">
    <source>
        <dbReference type="EMBL" id="KAB8276638.1"/>
    </source>
</evidence>
<name>A0A5N6JDC6_9EURO</name>
<keyword evidence="3" id="KW-1185">Reference proteome</keyword>
<dbReference type="Proteomes" id="UP000326289">
    <property type="component" value="Unassembled WGS sequence"/>
</dbReference>
<keyword evidence="1" id="KW-1133">Transmembrane helix</keyword>
<sequence>MYHFLDRFPGTTISGSTHLCLTWDFGFSFLFNFFAGFLYLARSLWSVLMIEFV</sequence>
<gene>
    <name evidence="2" type="ORF">BDV30DRAFT_206378</name>
</gene>
<feature type="transmembrane region" description="Helical" evidence="1">
    <location>
        <begin position="21"/>
        <end position="41"/>
    </location>
</feature>